<feature type="domain" description="DUF7042" evidence="2">
    <location>
        <begin position="165"/>
        <end position="290"/>
    </location>
</feature>
<evidence type="ECO:0000259" key="3">
    <source>
        <dbReference type="Pfam" id="PF23070"/>
    </source>
</evidence>
<dbReference type="Pfam" id="PF23070">
    <property type="entry name" value="DUF7043"/>
    <property type="match status" value="1"/>
</dbReference>
<dbReference type="Proteomes" id="UP000594260">
    <property type="component" value="Unplaced"/>
</dbReference>
<dbReference type="KEGG" id="vde:111244311"/>
<feature type="domain" description="DUF7045" evidence="5">
    <location>
        <begin position="422"/>
        <end position="524"/>
    </location>
</feature>
<evidence type="ECO:0000313" key="6">
    <source>
        <dbReference type="EnsemblMetazoa" id="XP_022647003"/>
    </source>
</evidence>
<feature type="region of interest" description="Disordered" evidence="1">
    <location>
        <begin position="541"/>
        <end position="589"/>
    </location>
</feature>
<dbReference type="InterPro" id="IPR055472">
    <property type="entry name" value="DUF7044"/>
</dbReference>
<evidence type="ECO:0000259" key="5">
    <source>
        <dbReference type="Pfam" id="PF23073"/>
    </source>
</evidence>
<dbReference type="PANTHER" id="PTHR22255">
    <property type="entry name" value="LP06548P"/>
    <property type="match status" value="1"/>
</dbReference>
<dbReference type="EnsemblMetazoa" id="XM_022791268">
    <property type="protein sequence ID" value="XP_022647003"/>
    <property type="gene ID" value="LOC111244311"/>
</dbReference>
<feature type="domain" description="DUF7043" evidence="3">
    <location>
        <begin position="304"/>
        <end position="407"/>
    </location>
</feature>
<sequence length="652" mass="72555">MQKNRQLSKTHADTSLVTTSTSAVAMVRFTEAAWLLLATLTTGCNGECYFPIDIQGTYLLQQSNVQGGISYSEVIIDSDSIPPWGHCHKRRGGSGVILRDPTGIEDCMRCLHLSVKSNHVVHIQAEGLDRCYTTEEAARLHCPDGNNQGSFEHYILYRKDPPQGVFCPFTGRFRVSSYQKDGQESRCLAPRSQFSEVANCPRGDKLAVKFRSCSFPDRDEDFVCLGDWEGANSDERFVALMDTSGDPKRAKYRCGLYRQDPATGRVYMSLAADSTCHVVSAHNGYETFMLGPIEPEPLPPIVERAQCTFPEFTQGPWGDQVNIDEGTMIMRDPKNDFSTQTIRCLLQGQDDRFPVHSISQCGEETYSCVKFQRRSQTVVEFQFGTSDTAPVENLCAEKRFTDSEWVTQGRNPSLQLTQSGGCPIVGDYTGIIPGSIGLCARIASDCNNPDIMFYTVYNCDNATHIYEEREYKCLGSWEEDDGVTYSFTHRRDVHGFQCFSGKILRSGEEAYIREAGDSCGRGEDPSIFGMKVIRQSTCTNFPPKPSNGNNKPSVALAIPPTGSSVATMPRLRPGKPAAPHRPAPPSLIPSFHDNSDPYWYRPVSTKPWKRIKTHSADSDRVNEIPSTAKSNSPLSWTFILTVCMLLQTALIK</sequence>
<name>A0A7M7J585_VARDE</name>
<protein>
    <submittedName>
        <fullName evidence="6">Uncharacterized protein</fullName>
    </submittedName>
</protein>
<evidence type="ECO:0000313" key="7">
    <source>
        <dbReference type="Proteomes" id="UP000594260"/>
    </source>
</evidence>
<evidence type="ECO:0000259" key="4">
    <source>
        <dbReference type="Pfam" id="PF23071"/>
    </source>
</evidence>
<proteinExistence type="predicted"/>
<dbReference type="InterPro" id="IPR055471">
    <property type="entry name" value="DUF7043"/>
</dbReference>
<feature type="domain" description="DUF7044" evidence="4">
    <location>
        <begin position="47"/>
        <end position="144"/>
    </location>
</feature>
<organism evidence="6 7">
    <name type="scientific">Varroa destructor</name>
    <name type="common">Honeybee mite</name>
    <dbReference type="NCBI Taxonomy" id="109461"/>
    <lineage>
        <taxon>Eukaryota</taxon>
        <taxon>Metazoa</taxon>
        <taxon>Ecdysozoa</taxon>
        <taxon>Arthropoda</taxon>
        <taxon>Chelicerata</taxon>
        <taxon>Arachnida</taxon>
        <taxon>Acari</taxon>
        <taxon>Parasitiformes</taxon>
        <taxon>Mesostigmata</taxon>
        <taxon>Gamasina</taxon>
        <taxon>Dermanyssoidea</taxon>
        <taxon>Varroidae</taxon>
        <taxon>Varroa</taxon>
    </lineage>
</organism>
<dbReference type="GeneID" id="111244311"/>
<keyword evidence="7" id="KW-1185">Reference proteome</keyword>
<dbReference type="OMA" id="FKTYTMK"/>
<dbReference type="PANTHER" id="PTHR22255:SF4">
    <property type="entry name" value="CATION-INDEPENDENT MANNOSE-6-PHOSPHATE RECEPTOR"/>
    <property type="match status" value="1"/>
</dbReference>
<dbReference type="InterPro" id="IPR055470">
    <property type="entry name" value="DUF7042"/>
</dbReference>
<dbReference type="InterPro" id="IPR055473">
    <property type="entry name" value="DUF7045"/>
</dbReference>
<dbReference type="OrthoDB" id="6380161at2759"/>
<dbReference type="InParanoid" id="A0A7M7J585"/>
<dbReference type="Pfam" id="PF23073">
    <property type="entry name" value="DUF7045"/>
    <property type="match status" value="1"/>
</dbReference>
<dbReference type="RefSeq" id="XP_022647003.1">
    <property type="nucleotide sequence ID" value="XM_022791268.1"/>
</dbReference>
<dbReference type="Pfam" id="PF23071">
    <property type="entry name" value="DUF7044"/>
    <property type="match status" value="1"/>
</dbReference>
<evidence type="ECO:0000259" key="2">
    <source>
        <dbReference type="Pfam" id="PF23069"/>
    </source>
</evidence>
<dbReference type="AlphaFoldDB" id="A0A7M7J585"/>
<dbReference type="Pfam" id="PF23069">
    <property type="entry name" value="DUF7042"/>
    <property type="match status" value="1"/>
</dbReference>
<accession>A0A7M7J585</accession>
<evidence type="ECO:0000256" key="1">
    <source>
        <dbReference type="SAM" id="MobiDB-lite"/>
    </source>
</evidence>
<reference evidence="6" key="1">
    <citation type="submission" date="2021-01" db="UniProtKB">
        <authorList>
            <consortium name="EnsemblMetazoa"/>
        </authorList>
    </citation>
    <scope>IDENTIFICATION</scope>
</reference>